<dbReference type="CDD" id="cd01941">
    <property type="entry name" value="YeiC_kinase_like"/>
    <property type="match status" value="1"/>
</dbReference>
<dbReference type="SUPFAM" id="SSF46785">
    <property type="entry name" value="Winged helix' DNA-binding domain"/>
    <property type="match status" value="1"/>
</dbReference>
<dbReference type="PANTHER" id="PTHR10584:SF166">
    <property type="entry name" value="RIBOKINASE"/>
    <property type="match status" value="1"/>
</dbReference>
<proteinExistence type="predicted"/>
<dbReference type="RefSeq" id="WP_093229037.1">
    <property type="nucleotide sequence ID" value="NZ_FORR01000005.1"/>
</dbReference>
<protein>
    <submittedName>
        <fullName evidence="4">Pseudouridine kinase</fullName>
    </submittedName>
</protein>
<dbReference type="InterPro" id="IPR036388">
    <property type="entry name" value="WH-like_DNA-bd_sf"/>
</dbReference>
<sequence>MDKEKRILEYIRMNPFISQQELANKIGISRSAVAGYIANLMKRGEIVGRAYVLRESSLITCIGGANLDRKARSKQKVVFHSSNPVTMTESCGGVARNVAENLGRLRCNVSLISCVGDDKEGHWVLQETKKHGVDVSQVWTFPSERTGTYTALLDLDGEMVISLADMEIYEQITPERLQDKWSYIATSQAVFLDTNIPEESIHYLVEHCRESEIPLYVDPVSSAKACKLPENLMGVEAILPNLEEAQWLAQMEVRELKDCRELCKRIRDRGVKNIVITLGEKGVFYASENEMGHLPPLKKMEVVDVTGSGDAFAAGFIYGMTNDEGIERACQLGLAAAALTLQTEKSVSPLLQPDRIYAMLEEESR</sequence>
<dbReference type="STRING" id="46223.SAMN05421852_1057"/>
<evidence type="ECO:0000313" key="5">
    <source>
        <dbReference type="Proteomes" id="UP000199545"/>
    </source>
</evidence>
<dbReference type="PROSITE" id="PS50943">
    <property type="entry name" value="HTH_CROC1"/>
    <property type="match status" value="1"/>
</dbReference>
<keyword evidence="1" id="KW-0808">Transferase</keyword>
<dbReference type="InterPro" id="IPR029056">
    <property type="entry name" value="Ribokinase-like"/>
</dbReference>
<dbReference type="SUPFAM" id="SSF53613">
    <property type="entry name" value="Ribokinase-like"/>
    <property type="match status" value="1"/>
</dbReference>
<dbReference type="PROSITE" id="PS00584">
    <property type="entry name" value="PFKB_KINASES_2"/>
    <property type="match status" value="1"/>
</dbReference>
<name>A0A1I3NX60_9BACL</name>
<evidence type="ECO:0000256" key="1">
    <source>
        <dbReference type="ARBA" id="ARBA00022679"/>
    </source>
</evidence>
<evidence type="ECO:0000256" key="2">
    <source>
        <dbReference type="ARBA" id="ARBA00022777"/>
    </source>
</evidence>
<dbReference type="Proteomes" id="UP000199545">
    <property type="component" value="Unassembled WGS sequence"/>
</dbReference>
<dbReference type="EMBL" id="FORR01000005">
    <property type="protein sequence ID" value="SFJ13801.1"/>
    <property type="molecule type" value="Genomic_DNA"/>
</dbReference>
<dbReference type="OrthoDB" id="9806249at2"/>
<dbReference type="InterPro" id="IPR002173">
    <property type="entry name" value="Carboh/pur_kinase_PfkB_CS"/>
</dbReference>
<dbReference type="InterPro" id="IPR036390">
    <property type="entry name" value="WH_DNA-bd_sf"/>
</dbReference>
<keyword evidence="5" id="KW-1185">Reference proteome</keyword>
<dbReference type="AlphaFoldDB" id="A0A1I3NX60"/>
<dbReference type="Gene3D" id="1.10.10.10">
    <property type="entry name" value="Winged helix-like DNA-binding domain superfamily/Winged helix DNA-binding domain"/>
    <property type="match status" value="1"/>
</dbReference>
<dbReference type="Gene3D" id="3.40.1190.20">
    <property type="match status" value="1"/>
</dbReference>
<dbReference type="PANTHER" id="PTHR10584">
    <property type="entry name" value="SUGAR KINASE"/>
    <property type="match status" value="1"/>
</dbReference>
<dbReference type="Pfam" id="PF00294">
    <property type="entry name" value="PfkB"/>
    <property type="match status" value="1"/>
</dbReference>
<accession>A0A1I3NX60</accession>
<keyword evidence="2 4" id="KW-0418">Kinase</keyword>
<dbReference type="GO" id="GO:0016301">
    <property type="term" value="F:kinase activity"/>
    <property type="evidence" value="ECO:0007669"/>
    <property type="project" value="UniProtKB-KW"/>
</dbReference>
<evidence type="ECO:0000259" key="3">
    <source>
        <dbReference type="PROSITE" id="PS50943"/>
    </source>
</evidence>
<evidence type="ECO:0000313" key="4">
    <source>
        <dbReference type="EMBL" id="SFJ13801.1"/>
    </source>
</evidence>
<dbReference type="InterPro" id="IPR001387">
    <property type="entry name" value="Cro/C1-type_HTH"/>
</dbReference>
<dbReference type="Pfam" id="PF13412">
    <property type="entry name" value="HTH_24"/>
    <property type="match status" value="1"/>
</dbReference>
<reference evidence="4 5" key="1">
    <citation type="submission" date="2016-10" db="EMBL/GenBank/DDBJ databases">
        <authorList>
            <person name="de Groot N.N."/>
        </authorList>
    </citation>
    <scope>NUCLEOTIDE SEQUENCE [LARGE SCALE GENOMIC DNA]</scope>
    <source>
        <strain evidence="4 5">DSM 44778</strain>
    </source>
</reference>
<organism evidence="4 5">
    <name type="scientific">Thermoflavimicrobium dichotomicum</name>
    <dbReference type="NCBI Taxonomy" id="46223"/>
    <lineage>
        <taxon>Bacteria</taxon>
        <taxon>Bacillati</taxon>
        <taxon>Bacillota</taxon>
        <taxon>Bacilli</taxon>
        <taxon>Bacillales</taxon>
        <taxon>Thermoactinomycetaceae</taxon>
        <taxon>Thermoflavimicrobium</taxon>
    </lineage>
</organism>
<dbReference type="InterPro" id="IPR011611">
    <property type="entry name" value="PfkB_dom"/>
</dbReference>
<gene>
    <name evidence="4" type="ORF">SAMN05421852_1057</name>
</gene>
<feature type="domain" description="HTH cro/C1-type" evidence="3">
    <location>
        <begin position="8"/>
        <end position="36"/>
    </location>
</feature>